<evidence type="ECO:0000313" key="4">
    <source>
        <dbReference type="Proteomes" id="UP000886852"/>
    </source>
</evidence>
<dbReference type="Pfam" id="PF01381">
    <property type="entry name" value="HTH_3"/>
    <property type="match status" value="1"/>
</dbReference>
<protein>
    <submittedName>
        <fullName evidence="3">Helix-turn-helix transcriptional regulator</fullName>
    </submittedName>
</protein>
<evidence type="ECO:0000313" key="3">
    <source>
        <dbReference type="EMBL" id="HIU91351.1"/>
    </source>
</evidence>
<dbReference type="InterPro" id="IPR001387">
    <property type="entry name" value="Cro/C1-type_HTH"/>
</dbReference>
<reference evidence="3" key="1">
    <citation type="submission" date="2020-10" db="EMBL/GenBank/DDBJ databases">
        <authorList>
            <person name="Gilroy R."/>
        </authorList>
    </citation>
    <scope>NUCLEOTIDE SEQUENCE</scope>
    <source>
        <strain evidence="3">ChiHjej12B11-7776</strain>
    </source>
</reference>
<dbReference type="SMART" id="SM00530">
    <property type="entry name" value="HTH_XRE"/>
    <property type="match status" value="1"/>
</dbReference>
<accession>A0A9D1MYF0</accession>
<keyword evidence="1" id="KW-0238">DNA-binding</keyword>
<gene>
    <name evidence="3" type="ORF">IAC72_05010</name>
</gene>
<dbReference type="EMBL" id="DVOC01000087">
    <property type="protein sequence ID" value="HIU91351.1"/>
    <property type="molecule type" value="Genomic_DNA"/>
</dbReference>
<sequence>MLDFESIGKTIHDLRVEHGYSQDSLAELLGVSHQAVSRWELGMTVPTVDNLVELCDLFEVNFEQLLCLNRKACFDERDIFKGHSRMFVLKQIIKGKLNFDVAANFNIFFPQERLMLLRAVKEGKLTVNKFVLYNKLTNEERRLLGGAK</sequence>
<comment type="caution">
    <text evidence="3">The sequence shown here is derived from an EMBL/GenBank/DDBJ whole genome shotgun (WGS) entry which is preliminary data.</text>
</comment>
<dbReference type="PROSITE" id="PS50943">
    <property type="entry name" value="HTH_CROC1"/>
    <property type="match status" value="1"/>
</dbReference>
<reference evidence="3" key="2">
    <citation type="journal article" date="2021" name="PeerJ">
        <title>Extensive microbial diversity within the chicken gut microbiome revealed by metagenomics and culture.</title>
        <authorList>
            <person name="Gilroy R."/>
            <person name="Ravi A."/>
            <person name="Getino M."/>
            <person name="Pursley I."/>
            <person name="Horton D.L."/>
            <person name="Alikhan N.F."/>
            <person name="Baker D."/>
            <person name="Gharbi K."/>
            <person name="Hall N."/>
            <person name="Watson M."/>
            <person name="Adriaenssens E.M."/>
            <person name="Foster-Nyarko E."/>
            <person name="Jarju S."/>
            <person name="Secka A."/>
            <person name="Antonio M."/>
            <person name="Oren A."/>
            <person name="Chaudhuri R.R."/>
            <person name="La Ragione R."/>
            <person name="Hildebrand F."/>
            <person name="Pallen M.J."/>
        </authorList>
    </citation>
    <scope>NUCLEOTIDE SEQUENCE</scope>
    <source>
        <strain evidence="3">ChiHjej12B11-7776</strain>
    </source>
</reference>
<evidence type="ECO:0000259" key="2">
    <source>
        <dbReference type="PROSITE" id="PS50943"/>
    </source>
</evidence>
<dbReference type="AlphaFoldDB" id="A0A9D1MYF0"/>
<dbReference type="Proteomes" id="UP000886852">
    <property type="component" value="Unassembled WGS sequence"/>
</dbReference>
<dbReference type="PANTHER" id="PTHR46558:SF4">
    <property type="entry name" value="DNA-BIDING PHAGE PROTEIN"/>
    <property type="match status" value="1"/>
</dbReference>
<dbReference type="CDD" id="cd00093">
    <property type="entry name" value="HTH_XRE"/>
    <property type="match status" value="1"/>
</dbReference>
<evidence type="ECO:0000256" key="1">
    <source>
        <dbReference type="ARBA" id="ARBA00023125"/>
    </source>
</evidence>
<organism evidence="3 4">
    <name type="scientific">Candidatus Fimimonas merdipullorum</name>
    <dbReference type="NCBI Taxonomy" id="2840822"/>
    <lineage>
        <taxon>Bacteria</taxon>
        <taxon>Pseudomonadati</taxon>
        <taxon>Myxococcota</taxon>
        <taxon>Myxococcia</taxon>
        <taxon>Myxococcales</taxon>
        <taxon>Cystobacterineae</taxon>
        <taxon>Myxococcaceae</taxon>
        <taxon>Myxococcaceae incertae sedis</taxon>
        <taxon>Candidatus Fimimonas</taxon>
    </lineage>
</organism>
<dbReference type="Gene3D" id="1.10.260.40">
    <property type="entry name" value="lambda repressor-like DNA-binding domains"/>
    <property type="match status" value="1"/>
</dbReference>
<proteinExistence type="predicted"/>
<feature type="domain" description="HTH cro/C1-type" evidence="2">
    <location>
        <begin position="11"/>
        <end position="65"/>
    </location>
</feature>
<dbReference type="GO" id="GO:0003677">
    <property type="term" value="F:DNA binding"/>
    <property type="evidence" value="ECO:0007669"/>
    <property type="project" value="UniProtKB-KW"/>
</dbReference>
<dbReference type="InterPro" id="IPR010982">
    <property type="entry name" value="Lambda_DNA-bd_dom_sf"/>
</dbReference>
<dbReference type="SUPFAM" id="SSF47413">
    <property type="entry name" value="lambda repressor-like DNA-binding domains"/>
    <property type="match status" value="1"/>
</dbReference>
<name>A0A9D1MYF0_9BACT</name>
<dbReference type="PANTHER" id="PTHR46558">
    <property type="entry name" value="TRACRIPTIONAL REGULATORY PROTEIN-RELATED-RELATED"/>
    <property type="match status" value="1"/>
</dbReference>